<evidence type="ECO:0000313" key="8">
    <source>
        <dbReference type="EMBL" id="KPL58800.1"/>
    </source>
</evidence>
<dbReference type="PATRIC" id="fig|218284.4.peg.1154"/>
<dbReference type="GO" id="GO:0005886">
    <property type="term" value="C:plasma membrane"/>
    <property type="evidence" value="ECO:0007669"/>
    <property type="project" value="UniProtKB-SubCell"/>
</dbReference>
<keyword evidence="3 6" id="KW-0812">Transmembrane</keyword>
<feature type="transmembrane region" description="Helical" evidence="6">
    <location>
        <begin position="60"/>
        <end position="81"/>
    </location>
</feature>
<dbReference type="AlphaFoldDB" id="A0A0P6WR07"/>
<keyword evidence="5 6" id="KW-0472">Membrane</keyword>
<protein>
    <submittedName>
        <fullName evidence="8">MFS transporter</fullName>
    </submittedName>
</protein>
<organism evidence="8 9">
    <name type="scientific">Rossellomorea vietnamensis</name>
    <dbReference type="NCBI Taxonomy" id="218284"/>
    <lineage>
        <taxon>Bacteria</taxon>
        <taxon>Bacillati</taxon>
        <taxon>Bacillota</taxon>
        <taxon>Bacilli</taxon>
        <taxon>Bacillales</taxon>
        <taxon>Bacillaceae</taxon>
        <taxon>Rossellomorea</taxon>
    </lineage>
</organism>
<dbReference type="Proteomes" id="UP000050398">
    <property type="component" value="Unassembled WGS sequence"/>
</dbReference>
<evidence type="ECO:0000256" key="3">
    <source>
        <dbReference type="ARBA" id="ARBA00022692"/>
    </source>
</evidence>
<dbReference type="InterPro" id="IPR011701">
    <property type="entry name" value="MFS"/>
</dbReference>
<dbReference type="Pfam" id="PF07690">
    <property type="entry name" value="MFS_1"/>
    <property type="match status" value="1"/>
</dbReference>
<dbReference type="SUPFAM" id="SSF103473">
    <property type="entry name" value="MFS general substrate transporter"/>
    <property type="match status" value="1"/>
</dbReference>
<dbReference type="Gene3D" id="1.20.1250.20">
    <property type="entry name" value="MFS general substrate transporter like domains"/>
    <property type="match status" value="1"/>
</dbReference>
<evidence type="ECO:0000256" key="5">
    <source>
        <dbReference type="ARBA" id="ARBA00023136"/>
    </source>
</evidence>
<comment type="subcellular location">
    <subcellularLocation>
        <location evidence="1">Cell membrane</location>
        <topology evidence="1">Multi-pass membrane protein</topology>
    </subcellularLocation>
</comment>
<proteinExistence type="predicted"/>
<gene>
    <name evidence="8" type="ORF">AM506_14860</name>
</gene>
<evidence type="ECO:0000256" key="1">
    <source>
        <dbReference type="ARBA" id="ARBA00004651"/>
    </source>
</evidence>
<keyword evidence="4 6" id="KW-1133">Transmembrane helix</keyword>
<feature type="domain" description="Major facilitator superfamily (MFS) profile" evidence="7">
    <location>
        <begin position="1"/>
        <end position="186"/>
    </location>
</feature>
<keyword evidence="2" id="KW-0813">Transport</keyword>
<evidence type="ECO:0000313" key="9">
    <source>
        <dbReference type="Proteomes" id="UP000050398"/>
    </source>
</evidence>
<evidence type="ECO:0000259" key="7">
    <source>
        <dbReference type="PROSITE" id="PS50850"/>
    </source>
</evidence>
<sequence>MRWLILSQSFAMVAASVSFPFYLLFIRNIGSDFSSFGFAYGLFTLSSAVGHRIIGRLSDLIGGQILLIVYSIGMSFLFLFIPSTGSIQEVYMIQVLLGMLGALQKTSEKVVISDMTVHASRGKSIGQYHFWTALFSSIAVMGTGFFLEYFTINFLFYACSLFFLISGLVIIIFGSKLKRDVPLSVD</sequence>
<evidence type="ECO:0000256" key="4">
    <source>
        <dbReference type="ARBA" id="ARBA00022989"/>
    </source>
</evidence>
<comment type="caution">
    <text evidence="8">The sequence shown here is derived from an EMBL/GenBank/DDBJ whole genome shotgun (WGS) entry which is preliminary data.</text>
</comment>
<dbReference type="GO" id="GO:0022857">
    <property type="term" value="F:transmembrane transporter activity"/>
    <property type="evidence" value="ECO:0007669"/>
    <property type="project" value="InterPro"/>
</dbReference>
<dbReference type="EMBL" id="LIXZ01000012">
    <property type="protein sequence ID" value="KPL58800.1"/>
    <property type="molecule type" value="Genomic_DNA"/>
</dbReference>
<dbReference type="PROSITE" id="PS50850">
    <property type="entry name" value="MFS"/>
    <property type="match status" value="1"/>
</dbReference>
<feature type="transmembrane region" description="Helical" evidence="6">
    <location>
        <begin position="154"/>
        <end position="174"/>
    </location>
</feature>
<dbReference type="RefSeq" id="WP_060673277.1">
    <property type="nucleotide sequence ID" value="NZ_LIXZ01000012.1"/>
</dbReference>
<evidence type="ECO:0000256" key="2">
    <source>
        <dbReference type="ARBA" id="ARBA00022448"/>
    </source>
</evidence>
<accession>A0A0P6WR07</accession>
<feature type="transmembrane region" description="Helical" evidence="6">
    <location>
        <begin position="37"/>
        <end position="54"/>
    </location>
</feature>
<feature type="transmembrane region" description="Helical" evidence="6">
    <location>
        <begin position="6"/>
        <end position="25"/>
    </location>
</feature>
<name>A0A0P6WR07_9BACI</name>
<dbReference type="InterPro" id="IPR036259">
    <property type="entry name" value="MFS_trans_sf"/>
</dbReference>
<dbReference type="OrthoDB" id="2640962at2"/>
<dbReference type="InterPro" id="IPR020846">
    <property type="entry name" value="MFS_dom"/>
</dbReference>
<feature type="transmembrane region" description="Helical" evidence="6">
    <location>
        <begin position="128"/>
        <end position="148"/>
    </location>
</feature>
<evidence type="ECO:0000256" key="6">
    <source>
        <dbReference type="SAM" id="Phobius"/>
    </source>
</evidence>
<reference evidence="8 9" key="1">
    <citation type="submission" date="2015-08" db="EMBL/GenBank/DDBJ databases">
        <title>Draft Genome Sequence of Bacillus vietnamensis UCD-SED5.</title>
        <authorList>
            <person name="Lee R.D."/>
            <person name="Jospin G."/>
            <person name="Lang J.M."/>
            <person name="Coil D.A."/>
            <person name="Eisen J.A."/>
        </authorList>
    </citation>
    <scope>NUCLEOTIDE SEQUENCE [LARGE SCALE GENOMIC DNA]</scope>
    <source>
        <strain evidence="8 9">UCD-SED5</strain>
    </source>
</reference>